<name>A0A3B0UET6_9ZZZZ</name>
<protein>
    <submittedName>
        <fullName evidence="1">Uncharacterized protein</fullName>
    </submittedName>
</protein>
<organism evidence="1">
    <name type="scientific">hydrothermal vent metagenome</name>
    <dbReference type="NCBI Taxonomy" id="652676"/>
    <lineage>
        <taxon>unclassified sequences</taxon>
        <taxon>metagenomes</taxon>
        <taxon>ecological metagenomes</taxon>
    </lineage>
</organism>
<feature type="non-terminal residue" evidence="1">
    <location>
        <position position="48"/>
    </location>
</feature>
<dbReference type="EMBL" id="UOES01000274">
    <property type="protein sequence ID" value="VAW27630.1"/>
    <property type="molecule type" value="Genomic_DNA"/>
</dbReference>
<dbReference type="AlphaFoldDB" id="A0A3B0UET6"/>
<sequence length="48" mass="5494">MQKMLIFLILASIFMQCNTCDNCAPFAEEPYLKLRFYKATDSSANVVI</sequence>
<gene>
    <name evidence="1" type="ORF">MNBD_BACTEROID06-392</name>
</gene>
<accession>A0A3B0UET6</accession>
<evidence type="ECO:0000313" key="1">
    <source>
        <dbReference type="EMBL" id="VAW27630.1"/>
    </source>
</evidence>
<proteinExistence type="predicted"/>
<reference evidence="1" key="1">
    <citation type="submission" date="2018-06" db="EMBL/GenBank/DDBJ databases">
        <authorList>
            <person name="Zhirakovskaya E."/>
        </authorList>
    </citation>
    <scope>NUCLEOTIDE SEQUENCE</scope>
</reference>